<keyword evidence="1" id="KW-1133">Transmembrane helix</keyword>
<feature type="transmembrane region" description="Helical" evidence="1">
    <location>
        <begin position="34"/>
        <end position="52"/>
    </location>
</feature>
<reference evidence="3" key="1">
    <citation type="submission" date="2017-04" db="EMBL/GenBank/DDBJ databases">
        <authorList>
            <person name="Varghese N."/>
            <person name="Submissions S."/>
        </authorList>
    </citation>
    <scope>NUCLEOTIDE SEQUENCE [LARGE SCALE GENOMIC DNA]</scope>
    <source>
        <strain evidence="3">VKM Ac-2510</strain>
    </source>
</reference>
<dbReference type="InterPro" id="IPR025338">
    <property type="entry name" value="DUF4244"/>
</dbReference>
<name>A0A1X7IH83_9MICO</name>
<evidence type="ECO:0000256" key="1">
    <source>
        <dbReference type="SAM" id="Phobius"/>
    </source>
</evidence>
<dbReference type="EMBL" id="FXAY01000001">
    <property type="protein sequence ID" value="SMG13601.1"/>
    <property type="molecule type" value="Genomic_DNA"/>
</dbReference>
<keyword evidence="1" id="KW-0472">Membrane</keyword>
<gene>
    <name evidence="2" type="ORF">SAMN06296010_0471</name>
</gene>
<evidence type="ECO:0008006" key="4">
    <source>
        <dbReference type="Google" id="ProtNLM"/>
    </source>
</evidence>
<evidence type="ECO:0000313" key="3">
    <source>
        <dbReference type="Proteomes" id="UP000193244"/>
    </source>
</evidence>
<dbReference type="Pfam" id="PF14029">
    <property type="entry name" value="DUF4244"/>
    <property type="match status" value="1"/>
</dbReference>
<sequence length="73" mass="7627">MMRDLNTAHPRMARSTDAAVQALGDDEGAATAEYVVATMAAVSLAGLLVMLLRGDAVKQILMDLVRTALSIPG</sequence>
<organism evidence="2 3">
    <name type="scientific">Agreia pratensis</name>
    <dbReference type="NCBI Taxonomy" id="150121"/>
    <lineage>
        <taxon>Bacteria</taxon>
        <taxon>Bacillati</taxon>
        <taxon>Actinomycetota</taxon>
        <taxon>Actinomycetes</taxon>
        <taxon>Micrococcales</taxon>
        <taxon>Microbacteriaceae</taxon>
        <taxon>Agreia</taxon>
    </lineage>
</organism>
<evidence type="ECO:0000313" key="2">
    <source>
        <dbReference type="EMBL" id="SMG13601.1"/>
    </source>
</evidence>
<dbReference type="STRING" id="150121.SAMN06296010_0471"/>
<protein>
    <recommendedName>
        <fullName evidence="4">DUF4244 domain-containing protein</fullName>
    </recommendedName>
</protein>
<dbReference type="Proteomes" id="UP000193244">
    <property type="component" value="Unassembled WGS sequence"/>
</dbReference>
<proteinExistence type="predicted"/>
<keyword evidence="3" id="KW-1185">Reference proteome</keyword>
<keyword evidence="1" id="KW-0812">Transmembrane</keyword>
<dbReference type="AlphaFoldDB" id="A0A1X7IH83"/>
<accession>A0A1X7IH83</accession>